<comment type="caution">
    <text evidence="2">The sequence shown here is derived from an EMBL/GenBank/DDBJ whole genome shotgun (WGS) entry which is preliminary data.</text>
</comment>
<name>A0ABU6SS09_9FABA</name>
<feature type="region of interest" description="Disordered" evidence="1">
    <location>
        <begin position="131"/>
        <end position="162"/>
    </location>
</feature>
<dbReference type="EMBL" id="JASCZI010061487">
    <property type="protein sequence ID" value="MED6138830.1"/>
    <property type="molecule type" value="Genomic_DNA"/>
</dbReference>
<evidence type="ECO:0000313" key="2">
    <source>
        <dbReference type="EMBL" id="MED6138830.1"/>
    </source>
</evidence>
<keyword evidence="3" id="KW-1185">Reference proteome</keyword>
<proteinExistence type="predicted"/>
<organism evidence="2 3">
    <name type="scientific">Stylosanthes scabra</name>
    <dbReference type="NCBI Taxonomy" id="79078"/>
    <lineage>
        <taxon>Eukaryota</taxon>
        <taxon>Viridiplantae</taxon>
        <taxon>Streptophyta</taxon>
        <taxon>Embryophyta</taxon>
        <taxon>Tracheophyta</taxon>
        <taxon>Spermatophyta</taxon>
        <taxon>Magnoliopsida</taxon>
        <taxon>eudicotyledons</taxon>
        <taxon>Gunneridae</taxon>
        <taxon>Pentapetalae</taxon>
        <taxon>rosids</taxon>
        <taxon>fabids</taxon>
        <taxon>Fabales</taxon>
        <taxon>Fabaceae</taxon>
        <taxon>Papilionoideae</taxon>
        <taxon>50 kb inversion clade</taxon>
        <taxon>dalbergioids sensu lato</taxon>
        <taxon>Dalbergieae</taxon>
        <taxon>Pterocarpus clade</taxon>
        <taxon>Stylosanthes</taxon>
    </lineage>
</organism>
<evidence type="ECO:0000313" key="3">
    <source>
        <dbReference type="Proteomes" id="UP001341840"/>
    </source>
</evidence>
<gene>
    <name evidence="2" type="ORF">PIB30_078169</name>
</gene>
<dbReference type="Proteomes" id="UP001341840">
    <property type="component" value="Unassembled WGS sequence"/>
</dbReference>
<evidence type="ECO:0000256" key="1">
    <source>
        <dbReference type="SAM" id="MobiDB-lite"/>
    </source>
</evidence>
<protein>
    <submittedName>
        <fullName evidence="2">Uncharacterized protein</fullName>
    </submittedName>
</protein>
<sequence>MARAPDQDPPRNHPLGDRHIVMDRRMTCRARLCSLTLTNPSRVRGFSTTSPCSNHTFTHHRSSISYPRPIASRTTNHHCSSPISHLHGLSNIISPPSAITHRRPSHNCIRVRHRLHMPLQHDNPAHQIVRPRAQQPQRDRHPPPCDTSSYLYHRPAHGGDRD</sequence>
<reference evidence="2 3" key="1">
    <citation type="journal article" date="2023" name="Plants (Basel)">
        <title>Bridging the Gap: Combining Genomics and Transcriptomics Approaches to Understand Stylosanthes scabra, an Orphan Legume from the Brazilian Caatinga.</title>
        <authorList>
            <person name="Ferreira-Neto J.R.C."/>
            <person name="da Silva M.D."/>
            <person name="Binneck E."/>
            <person name="de Melo N.F."/>
            <person name="da Silva R.H."/>
            <person name="de Melo A.L.T.M."/>
            <person name="Pandolfi V."/>
            <person name="Bustamante F.O."/>
            <person name="Brasileiro-Vidal A.C."/>
            <person name="Benko-Iseppon A.M."/>
        </authorList>
    </citation>
    <scope>NUCLEOTIDE SEQUENCE [LARGE SCALE GENOMIC DNA]</scope>
    <source>
        <tissue evidence="2">Leaves</tissue>
    </source>
</reference>
<accession>A0ABU6SS09</accession>